<dbReference type="InterPro" id="IPR000326">
    <property type="entry name" value="PAP2/HPO"/>
</dbReference>
<dbReference type="PANTHER" id="PTHR14969">
    <property type="entry name" value="SPHINGOSINE-1-PHOSPHATE PHOSPHOHYDROLASE"/>
    <property type="match status" value="1"/>
</dbReference>
<feature type="transmembrane region" description="Helical" evidence="2">
    <location>
        <begin position="118"/>
        <end position="141"/>
    </location>
</feature>
<keyword evidence="2" id="KW-0812">Transmembrane</keyword>
<reference evidence="4" key="1">
    <citation type="journal article" date="2021" name="PeerJ">
        <title>Extensive microbial diversity within the chicken gut microbiome revealed by metagenomics and culture.</title>
        <authorList>
            <person name="Gilroy R."/>
            <person name="Ravi A."/>
            <person name="Getino M."/>
            <person name="Pursley I."/>
            <person name="Horton D.L."/>
            <person name="Alikhan N.F."/>
            <person name="Baker D."/>
            <person name="Gharbi K."/>
            <person name="Hall N."/>
            <person name="Watson M."/>
            <person name="Adriaenssens E.M."/>
            <person name="Foster-Nyarko E."/>
            <person name="Jarju S."/>
            <person name="Secka A."/>
            <person name="Antonio M."/>
            <person name="Oren A."/>
            <person name="Chaudhuri R.R."/>
            <person name="La Ragione R."/>
            <person name="Hildebrand F."/>
            <person name="Pallen M.J."/>
        </authorList>
    </citation>
    <scope>NUCLEOTIDE SEQUENCE</scope>
    <source>
        <strain evidence="4">ChiHjej10B9-4811</strain>
    </source>
</reference>
<feature type="transmembrane region" description="Helical" evidence="2">
    <location>
        <begin position="161"/>
        <end position="183"/>
    </location>
</feature>
<dbReference type="PANTHER" id="PTHR14969:SF13">
    <property type="entry name" value="AT30094P"/>
    <property type="match status" value="1"/>
</dbReference>
<accession>A0A9D2UFI8</accession>
<dbReference type="Pfam" id="PF01569">
    <property type="entry name" value="PAP2"/>
    <property type="match status" value="1"/>
</dbReference>
<feature type="transmembrane region" description="Helical" evidence="2">
    <location>
        <begin position="85"/>
        <end position="111"/>
    </location>
</feature>
<sequence length="245" mass="26447">MNHTPESPRTGGARVRPPAAPKDTPAPTPAPGELAGLRARLARASLTGFLAFVTMWLVNAQSLTNPVDNAVWQASLTWRTGTLDAFFSVLTQAFNTLPMTIYVLVALGFFIWRYRSAWPLATLGVTMILAPLTVTLIKNLVDRPRPSLTHRLVEELTFSFPSGHSTSTAAFCATLFLTAYPALTQRGRRALRAGLGVLAVTIGFSRIYVGVHWATDVVGGLALGLAIACLVHLAVFTAYTRNQKS</sequence>
<dbReference type="AlphaFoldDB" id="A0A9D2UFI8"/>
<feature type="transmembrane region" description="Helical" evidence="2">
    <location>
        <begin position="41"/>
        <end position="58"/>
    </location>
</feature>
<evidence type="ECO:0000256" key="2">
    <source>
        <dbReference type="SAM" id="Phobius"/>
    </source>
</evidence>
<proteinExistence type="predicted"/>
<name>A0A9D2UFI8_9MICC</name>
<keyword evidence="2" id="KW-1133">Transmembrane helix</keyword>
<keyword evidence="2" id="KW-0472">Membrane</keyword>
<feature type="transmembrane region" description="Helical" evidence="2">
    <location>
        <begin position="190"/>
        <end position="211"/>
    </location>
</feature>
<comment type="caution">
    <text evidence="4">The sequence shown here is derived from an EMBL/GenBank/DDBJ whole genome shotgun (WGS) entry which is preliminary data.</text>
</comment>
<dbReference type="EMBL" id="DWUS01000145">
    <property type="protein sequence ID" value="HJD51462.1"/>
    <property type="molecule type" value="Genomic_DNA"/>
</dbReference>
<dbReference type="InterPro" id="IPR036938">
    <property type="entry name" value="PAP2/HPO_sf"/>
</dbReference>
<dbReference type="CDD" id="cd03392">
    <property type="entry name" value="PAP2_like_2"/>
    <property type="match status" value="1"/>
</dbReference>
<dbReference type="Gene3D" id="1.20.144.10">
    <property type="entry name" value="Phosphatidic acid phosphatase type 2/haloperoxidase"/>
    <property type="match status" value="2"/>
</dbReference>
<reference evidence="4" key="2">
    <citation type="submission" date="2021-04" db="EMBL/GenBank/DDBJ databases">
        <authorList>
            <person name="Gilroy R."/>
        </authorList>
    </citation>
    <scope>NUCLEOTIDE SEQUENCE</scope>
    <source>
        <strain evidence="4">ChiHjej10B9-4811</strain>
    </source>
</reference>
<feature type="transmembrane region" description="Helical" evidence="2">
    <location>
        <begin position="217"/>
        <end position="239"/>
    </location>
</feature>
<organism evidence="4 5">
    <name type="scientific">Candidatus Rothia avistercoris</name>
    <dbReference type="NCBI Taxonomy" id="2840479"/>
    <lineage>
        <taxon>Bacteria</taxon>
        <taxon>Bacillati</taxon>
        <taxon>Actinomycetota</taxon>
        <taxon>Actinomycetes</taxon>
        <taxon>Micrococcales</taxon>
        <taxon>Micrococcaceae</taxon>
        <taxon>Rothia</taxon>
    </lineage>
</organism>
<evidence type="ECO:0000256" key="1">
    <source>
        <dbReference type="SAM" id="MobiDB-lite"/>
    </source>
</evidence>
<dbReference type="SUPFAM" id="SSF48317">
    <property type="entry name" value="Acid phosphatase/Vanadium-dependent haloperoxidase"/>
    <property type="match status" value="1"/>
</dbReference>
<evidence type="ECO:0000313" key="4">
    <source>
        <dbReference type="EMBL" id="HJD51462.1"/>
    </source>
</evidence>
<feature type="domain" description="Phosphatidic acid phosphatase type 2/haloperoxidase" evidence="3">
    <location>
        <begin position="118"/>
        <end position="232"/>
    </location>
</feature>
<gene>
    <name evidence="4" type="ORF">H9908_06320</name>
</gene>
<evidence type="ECO:0000259" key="3">
    <source>
        <dbReference type="SMART" id="SM00014"/>
    </source>
</evidence>
<dbReference type="SMART" id="SM00014">
    <property type="entry name" value="acidPPc"/>
    <property type="match status" value="1"/>
</dbReference>
<feature type="region of interest" description="Disordered" evidence="1">
    <location>
        <begin position="1"/>
        <end position="32"/>
    </location>
</feature>
<feature type="compositionally biased region" description="Pro residues" evidence="1">
    <location>
        <begin position="18"/>
        <end position="30"/>
    </location>
</feature>
<evidence type="ECO:0000313" key="5">
    <source>
        <dbReference type="Proteomes" id="UP000823908"/>
    </source>
</evidence>
<dbReference type="Proteomes" id="UP000823908">
    <property type="component" value="Unassembled WGS sequence"/>
</dbReference>
<protein>
    <submittedName>
        <fullName evidence="4">Phosphatase PAP2 family protein</fullName>
    </submittedName>
</protein>